<evidence type="ECO:0000313" key="6">
    <source>
        <dbReference type="EMBL" id="QTL99528.1"/>
    </source>
</evidence>
<keyword evidence="7" id="KW-1185">Reference proteome</keyword>
<dbReference type="Gene3D" id="2.40.50.180">
    <property type="entry name" value="CheA-289, Domain 4"/>
    <property type="match status" value="1"/>
</dbReference>
<dbReference type="FunFam" id="2.40.50.180:FF:000002">
    <property type="entry name" value="Chemotaxis protein CheW"/>
    <property type="match status" value="1"/>
</dbReference>
<dbReference type="Proteomes" id="UP000665020">
    <property type="component" value="Chromosome"/>
</dbReference>
<dbReference type="GO" id="GO:0005829">
    <property type="term" value="C:cytosol"/>
    <property type="evidence" value="ECO:0007669"/>
    <property type="project" value="TreeGrafter"/>
</dbReference>
<dbReference type="SUPFAM" id="SSF50341">
    <property type="entry name" value="CheW-like"/>
    <property type="match status" value="1"/>
</dbReference>
<dbReference type="EMBL" id="CP046640">
    <property type="protein sequence ID" value="QTL99528.1"/>
    <property type="molecule type" value="Genomic_DNA"/>
</dbReference>
<dbReference type="PANTHER" id="PTHR22617">
    <property type="entry name" value="CHEMOTAXIS SENSOR HISTIDINE KINASE-RELATED"/>
    <property type="match status" value="1"/>
</dbReference>
<keyword evidence="3" id="KW-0963">Cytoplasm</keyword>
<evidence type="ECO:0000313" key="7">
    <source>
        <dbReference type="Proteomes" id="UP000665020"/>
    </source>
</evidence>
<dbReference type="SMART" id="SM00260">
    <property type="entry name" value="CheW"/>
    <property type="match status" value="1"/>
</dbReference>
<dbReference type="CDD" id="cd00732">
    <property type="entry name" value="CheW"/>
    <property type="match status" value="1"/>
</dbReference>
<evidence type="ECO:0000259" key="5">
    <source>
        <dbReference type="PROSITE" id="PS50851"/>
    </source>
</evidence>
<protein>
    <recommendedName>
        <fullName evidence="2">Chemotaxis protein CheW</fullName>
    </recommendedName>
</protein>
<dbReference type="InterPro" id="IPR002545">
    <property type="entry name" value="CheW-lke_dom"/>
</dbReference>
<feature type="domain" description="CheW-like" evidence="5">
    <location>
        <begin position="25"/>
        <end position="165"/>
    </location>
</feature>
<organism evidence="6 7">
    <name type="scientific">Iocasia fonsfrigidae</name>
    <dbReference type="NCBI Taxonomy" id="2682810"/>
    <lineage>
        <taxon>Bacteria</taxon>
        <taxon>Bacillati</taxon>
        <taxon>Bacillota</taxon>
        <taxon>Clostridia</taxon>
        <taxon>Halanaerobiales</taxon>
        <taxon>Halanaerobiaceae</taxon>
        <taxon>Iocasia</taxon>
    </lineage>
</organism>
<evidence type="ECO:0000256" key="3">
    <source>
        <dbReference type="ARBA" id="ARBA00022490"/>
    </source>
</evidence>
<dbReference type="AlphaFoldDB" id="A0A8A7KIA4"/>
<dbReference type="GO" id="GO:0006935">
    <property type="term" value="P:chemotaxis"/>
    <property type="evidence" value="ECO:0007669"/>
    <property type="project" value="UniProtKB-KW"/>
</dbReference>
<accession>A0A8A7KIA4</accession>
<dbReference type="Pfam" id="PF01584">
    <property type="entry name" value="CheW"/>
    <property type="match status" value="1"/>
</dbReference>
<comment type="subcellular location">
    <subcellularLocation>
        <location evidence="1">Cytoplasm</location>
    </subcellularLocation>
</comment>
<name>A0A8A7KIA4_9FIRM</name>
<proteinExistence type="predicted"/>
<dbReference type="KEGG" id="ifn:GM661_17010"/>
<sequence>MGAKKGYQDNTMDILNQQLTNISAENQFLTFIIAGEEYGVDVLSVQEIIRYKKPTIIPNTPESVKGVINFRGEVVPVIDLRKKFGFKDKEYNMFTVIIIIEVLNKIVGVIVDEVSDILSFSEEDIQGSLDFSSEIDTDFISGMAKVNDRLIILIKLARLFSFSEYKALKKIDDLDNLREGEGFAKDEVVKEDD</sequence>
<evidence type="ECO:0000256" key="4">
    <source>
        <dbReference type="ARBA" id="ARBA00022500"/>
    </source>
</evidence>
<dbReference type="PROSITE" id="PS50851">
    <property type="entry name" value="CHEW"/>
    <property type="match status" value="1"/>
</dbReference>
<evidence type="ECO:0000256" key="2">
    <source>
        <dbReference type="ARBA" id="ARBA00021483"/>
    </source>
</evidence>
<reference evidence="6" key="1">
    <citation type="submission" date="2019-12" db="EMBL/GenBank/DDBJ databases">
        <authorList>
            <person name="zhang j."/>
            <person name="sun C.M."/>
        </authorList>
    </citation>
    <scope>NUCLEOTIDE SEQUENCE</scope>
    <source>
        <strain evidence="6">NS-1</strain>
    </source>
</reference>
<evidence type="ECO:0000256" key="1">
    <source>
        <dbReference type="ARBA" id="ARBA00004496"/>
    </source>
</evidence>
<keyword evidence="4" id="KW-0145">Chemotaxis</keyword>
<dbReference type="InterPro" id="IPR039315">
    <property type="entry name" value="CheW"/>
</dbReference>
<dbReference type="RefSeq" id="WP_230867865.1">
    <property type="nucleotide sequence ID" value="NZ_CP046640.1"/>
</dbReference>
<dbReference type="Gene3D" id="2.30.30.40">
    <property type="entry name" value="SH3 Domains"/>
    <property type="match status" value="1"/>
</dbReference>
<gene>
    <name evidence="6" type="ORF">GM661_17010</name>
</gene>
<dbReference type="PANTHER" id="PTHR22617:SF23">
    <property type="entry name" value="CHEMOTAXIS PROTEIN CHEW"/>
    <property type="match status" value="1"/>
</dbReference>
<dbReference type="GO" id="GO:0007165">
    <property type="term" value="P:signal transduction"/>
    <property type="evidence" value="ECO:0007669"/>
    <property type="project" value="InterPro"/>
</dbReference>
<dbReference type="InterPro" id="IPR036061">
    <property type="entry name" value="CheW-like_dom_sf"/>
</dbReference>